<proteinExistence type="predicted"/>
<feature type="compositionally biased region" description="Acidic residues" evidence="1">
    <location>
        <begin position="111"/>
        <end position="130"/>
    </location>
</feature>
<comment type="caution">
    <text evidence="3">The sequence shown here is derived from an EMBL/GenBank/DDBJ whole genome shotgun (WGS) entry which is preliminary data.</text>
</comment>
<dbReference type="Proteomes" id="UP000261285">
    <property type="component" value="Unassembled WGS sequence"/>
</dbReference>
<dbReference type="EMBL" id="QSVN01000005">
    <property type="protein sequence ID" value="RGO33110.1"/>
    <property type="molecule type" value="Genomic_DNA"/>
</dbReference>
<evidence type="ECO:0000313" key="3">
    <source>
        <dbReference type="EMBL" id="RGO33110.1"/>
    </source>
</evidence>
<dbReference type="InterPro" id="IPR032179">
    <property type="entry name" value="Cry22Aa_Ig-like"/>
</dbReference>
<dbReference type="Gene3D" id="2.60.40.10">
    <property type="entry name" value="Immunoglobulins"/>
    <property type="match status" value="2"/>
</dbReference>
<evidence type="ECO:0000313" key="4">
    <source>
        <dbReference type="Proteomes" id="UP000261285"/>
    </source>
</evidence>
<sequence length="261" mass="28379">MNQRVVTGLLTAGCIALAGAGYMTYKNQDRTAPEMKVDQSKKIAYTEGEDYGKLLEGVTAQDNKDGDLTSEVFVEKVVPVSKKKAVVYYGVTDKAKNVGTASREVTYQAAEDSDVAEDIAQDTASEEVSEDTTQKTKKKSKKAKTKKIAEEKKAEDTVQDAAAADQQSADQQSEALQPNGTRPAMKLAEEAKTIARGTSFNALNEVTDAVDDKDDRDTLFRGLHIDGNYNVNQAGTYTLQYYVQDSDGNTSDPITFTLTVQ</sequence>
<evidence type="ECO:0000256" key="1">
    <source>
        <dbReference type="SAM" id="MobiDB-lite"/>
    </source>
</evidence>
<dbReference type="AlphaFoldDB" id="A0A3E5GEM0"/>
<feature type="compositionally biased region" description="Basic and acidic residues" evidence="1">
    <location>
        <begin position="147"/>
        <end position="156"/>
    </location>
</feature>
<feature type="region of interest" description="Disordered" evidence="1">
    <location>
        <begin position="109"/>
        <end position="183"/>
    </location>
</feature>
<feature type="compositionally biased region" description="Low complexity" evidence="1">
    <location>
        <begin position="159"/>
        <end position="173"/>
    </location>
</feature>
<accession>A0A3E5GEM0</accession>
<evidence type="ECO:0000259" key="2">
    <source>
        <dbReference type="Pfam" id="PF16403"/>
    </source>
</evidence>
<dbReference type="Pfam" id="PF16403">
    <property type="entry name" value="Bact_surface_Ig-like"/>
    <property type="match status" value="1"/>
</dbReference>
<reference evidence="3 4" key="1">
    <citation type="submission" date="2018-08" db="EMBL/GenBank/DDBJ databases">
        <title>A genome reference for cultivated species of the human gut microbiota.</title>
        <authorList>
            <person name="Zou Y."/>
            <person name="Xue W."/>
            <person name="Luo G."/>
        </authorList>
    </citation>
    <scope>NUCLEOTIDE SEQUENCE [LARGE SCALE GENOMIC DNA]</scope>
    <source>
        <strain evidence="3 4">OM02-16</strain>
    </source>
</reference>
<name>A0A3E5GEM0_9FIRM</name>
<feature type="domain" description="Pesticidal crystal protein Cry22Aa Ig-like" evidence="2">
    <location>
        <begin position="190"/>
        <end position="251"/>
    </location>
</feature>
<feature type="compositionally biased region" description="Basic residues" evidence="1">
    <location>
        <begin position="135"/>
        <end position="146"/>
    </location>
</feature>
<dbReference type="RefSeq" id="WP_117597886.1">
    <property type="nucleotide sequence ID" value="NZ_CABMEZ010000005.1"/>
</dbReference>
<dbReference type="InterPro" id="IPR013783">
    <property type="entry name" value="Ig-like_fold"/>
</dbReference>
<organism evidence="3 4">
    <name type="scientific">Dorea longicatena</name>
    <dbReference type="NCBI Taxonomy" id="88431"/>
    <lineage>
        <taxon>Bacteria</taxon>
        <taxon>Bacillati</taxon>
        <taxon>Bacillota</taxon>
        <taxon>Clostridia</taxon>
        <taxon>Lachnospirales</taxon>
        <taxon>Lachnospiraceae</taxon>
        <taxon>Dorea</taxon>
    </lineage>
</organism>
<protein>
    <recommendedName>
        <fullName evidence="2">Pesticidal crystal protein Cry22Aa Ig-like domain-containing protein</fullName>
    </recommendedName>
</protein>
<gene>
    <name evidence="3" type="ORF">DXB16_07145</name>
</gene>